<feature type="transmembrane region" description="Helical" evidence="8">
    <location>
        <begin position="1162"/>
        <end position="1184"/>
    </location>
</feature>
<feature type="region of interest" description="Disordered" evidence="7">
    <location>
        <begin position="497"/>
        <end position="524"/>
    </location>
</feature>
<feature type="transmembrane region" description="Helical" evidence="8">
    <location>
        <begin position="1128"/>
        <end position="1150"/>
    </location>
</feature>
<evidence type="ECO:0000313" key="9">
    <source>
        <dbReference type="EMBL" id="KAK9421513.1"/>
    </source>
</evidence>
<evidence type="ECO:0000256" key="7">
    <source>
        <dbReference type="SAM" id="MobiDB-lite"/>
    </source>
</evidence>
<feature type="region of interest" description="Disordered" evidence="7">
    <location>
        <begin position="422"/>
        <end position="444"/>
    </location>
</feature>
<keyword evidence="4 8" id="KW-0812">Transmembrane</keyword>
<evidence type="ECO:0000313" key="10">
    <source>
        <dbReference type="Proteomes" id="UP001408356"/>
    </source>
</evidence>
<evidence type="ECO:0000256" key="6">
    <source>
        <dbReference type="ARBA" id="ARBA00023136"/>
    </source>
</evidence>
<keyword evidence="10" id="KW-1185">Reference proteome</keyword>
<feature type="compositionally biased region" description="Basic and acidic residues" evidence="7">
    <location>
        <begin position="213"/>
        <end position="225"/>
    </location>
</feature>
<feature type="transmembrane region" description="Helical" evidence="8">
    <location>
        <begin position="1040"/>
        <end position="1060"/>
    </location>
</feature>
<feature type="region of interest" description="Disordered" evidence="7">
    <location>
        <begin position="328"/>
        <end position="359"/>
    </location>
</feature>
<dbReference type="Proteomes" id="UP001408356">
    <property type="component" value="Unassembled WGS sequence"/>
</dbReference>
<gene>
    <name evidence="9" type="ORF">SUNI508_05748</name>
</gene>
<feature type="transmembrane region" description="Helical" evidence="8">
    <location>
        <begin position="1066"/>
        <end position="1086"/>
    </location>
</feature>
<sequence length="1236" mass="135852">MHTTIFPDRNISYGHGRHIGISKVRPADFDTHTGHHGMSKVRSADLEPDDAKRSILAIGHHAVSKVRSVDLTAPENPIGASKVRPAHQDIDKESVLDDYPVTFPGQKLAEAHTQKHIRRGRPPYESKVRVMSNGSGPPIVHSSHLPNETHSGHTWVDKVRGFYSGDLETTVSESDSRPIPHLYARVPTPSEPQGTVDASKAASYWGFLPGLGGKKEAEPTEEEIKGPTAKMPDSHGFSKQMNVREIMPIVPDAVSDLHNTTGALPYEQYEDEDPQSVVWTSQPKNDNSMPSTLPRSLTTQLLIDSGHRSFPGALDPKRTAQWLRELLRSRESTPTKLTQLPKKQHPRRQPHPDYSGGISSAAASRVTTFSDENAADAGVIEQAVQNLEQLLSEILEIANKVADHDHSHAGDGYIQPHLLESSYTESSRPSSAHESMLEDCSTEDEQPVRFLGTIEGSGHDSEAISPGTIRRRGLTISDTIRNNRPVLPARVSSLGHVKQIGRRKSVAHPESPPLAMPPPDKQLGRDCGSHFRLAYEEDDPCRIIQPRTKTVPNSREVREYIRVFHSPPITPRGSSRCLRDNASMQEPITLDEIRDAHTTGHGSPDVCSLDGGSDEIVDFSTPNQSTQRKQTSGRFNGTHNHSRNTPTAVATGASHGPSKSKRPRSLRDISFGGRSHVSIRDAKFSLTKSHRRQPIARDWSPARKRFVAMVACFGTAMIGMILGIYAGIVPAVQYYIADANHIAILGNVGMYLRMALPSFFCWPLPLLHGRRQYILMGLTLAMPLLFPQAITVSTHRSSKSSAWKWALLLPRGLMGISLGFANMNFHSTLTDLFGASLMGSNPHQEVVDEEDCFIGSLGIGFLIGAVVIDRASPAWGLYISIIMIAVALMLSVLTPEVRRSAWRRSVAEVRTGGQVSRRVAKGEIMMHRVKDGPKWWGQEVWHGTLLSLEMLRQPGFVIMALYSAWIYAQVVLLIVLLGSLTSRYYRLRATFVGAAVSSIAIGALAAVPFQKANIFSRARHRPTISNARTIDRRLTWTSHLVRRAIFTITLPVAGVMYAIVSFGPPVHLVFPCLFAAMVGFLSCLAISECNGILMETWDCSDLQTGMTGRSRSSKNRRKKTNYSSFPRVQAGFAIIHSLGFILAAGATSIGGMAQRSLGQRTATAVVAAILLVLTLLLLCVLARFKKVEIIPISRTMEMDKWTEARRNSVRQQASLLAAAKAAGRKDASKIHEKDVG</sequence>
<feature type="compositionally biased region" description="Polar residues" evidence="7">
    <location>
        <begin position="277"/>
        <end position="294"/>
    </location>
</feature>
<keyword evidence="5 8" id="KW-1133">Transmembrane helix</keyword>
<evidence type="ECO:0000256" key="5">
    <source>
        <dbReference type="ARBA" id="ARBA00022989"/>
    </source>
</evidence>
<dbReference type="PANTHER" id="PTHR23502">
    <property type="entry name" value="MAJOR FACILITATOR SUPERFAMILY"/>
    <property type="match status" value="1"/>
</dbReference>
<name>A0ABR2V4G6_9PEZI</name>
<feature type="compositionally biased region" description="Pro residues" evidence="7">
    <location>
        <begin position="510"/>
        <end position="520"/>
    </location>
</feature>
<feature type="transmembrane region" description="Helical" evidence="8">
    <location>
        <begin position="706"/>
        <end position="728"/>
    </location>
</feature>
<comment type="caution">
    <text evidence="9">The sequence shown here is derived from an EMBL/GenBank/DDBJ whole genome shotgun (WGS) entry which is preliminary data.</text>
</comment>
<feature type="transmembrane region" description="Helical" evidence="8">
    <location>
        <begin position="956"/>
        <end position="977"/>
    </location>
</feature>
<feature type="transmembrane region" description="Helical" evidence="8">
    <location>
        <begin position="734"/>
        <end position="752"/>
    </location>
</feature>
<feature type="transmembrane region" description="Helical" evidence="8">
    <location>
        <begin position="802"/>
        <end position="821"/>
    </location>
</feature>
<evidence type="ECO:0000256" key="4">
    <source>
        <dbReference type="ARBA" id="ARBA00022692"/>
    </source>
</evidence>
<keyword evidence="3" id="KW-1003">Cell membrane</keyword>
<organism evidence="9 10">
    <name type="scientific">Seiridium unicorne</name>
    <dbReference type="NCBI Taxonomy" id="138068"/>
    <lineage>
        <taxon>Eukaryota</taxon>
        <taxon>Fungi</taxon>
        <taxon>Dikarya</taxon>
        <taxon>Ascomycota</taxon>
        <taxon>Pezizomycotina</taxon>
        <taxon>Sordariomycetes</taxon>
        <taxon>Xylariomycetidae</taxon>
        <taxon>Amphisphaeriales</taxon>
        <taxon>Sporocadaceae</taxon>
        <taxon>Seiridium</taxon>
    </lineage>
</organism>
<dbReference type="EMBL" id="JARVKF010000179">
    <property type="protein sequence ID" value="KAK9421513.1"/>
    <property type="molecule type" value="Genomic_DNA"/>
</dbReference>
<evidence type="ECO:0000256" key="1">
    <source>
        <dbReference type="ARBA" id="ARBA00004651"/>
    </source>
</evidence>
<proteinExistence type="predicted"/>
<comment type="subcellular location">
    <subcellularLocation>
        <location evidence="1">Cell membrane</location>
        <topology evidence="1">Multi-pass membrane protein</topology>
    </subcellularLocation>
</comment>
<dbReference type="SUPFAM" id="SSF103473">
    <property type="entry name" value="MFS general substrate transporter"/>
    <property type="match status" value="1"/>
</dbReference>
<evidence type="ECO:0000256" key="8">
    <source>
        <dbReference type="SAM" id="Phobius"/>
    </source>
</evidence>
<protein>
    <recommendedName>
        <fullName evidence="11">Major facilitator superfamily transporter</fullName>
    </recommendedName>
</protein>
<evidence type="ECO:0000256" key="2">
    <source>
        <dbReference type="ARBA" id="ARBA00022448"/>
    </source>
</evidence>
<feature type="transmembrane region" description="Helical" evidence="8">
    <location>
        <begin position="989"/>
        <end position="1009"/>
    </location>
</feature>
<feature type="transmembrane region" description="Helical" evidence="8">
    <location>
        <begin position="773"/>
        <end position="790"/>
    </location>
</feature>
<feature type="region of interest" description="Disordered" evidence="7">
    <location>
        <begin position="169"/>
        <end position="196"/>
    </location>
</feature>
<feature type="compositionally biased region" description="Polar residues" evidence="7">
    <location>
        <begin position="620"/>
        <end position="648"/>
    </location>
</feature>
<feature type="transmembrane region" description="Helical" evidence="8">
    <location>
        <begin position="874"/>
        <end position="894"/>
    </location>
</feature>
<accession>A0ABR2V4G6</accession>
<keyword evidence="2" id="KW-0813">Transport</keyword>
<dbReference type="CDD" id="cd06174">
    <property type="entry name" value="MFS"/>
    <property type="match status" value="1"/>
</dbReference>
<evidence type="ECO:0000256" key="3">
    <source>
        <dbReference type="ARBA" id="ARBA00022475"/>
    </source>
</evidence>
<feature type="region of interest" description="Disordered" evidence="7">
    <location>
        <begin position="212"/>
        <end position="235"/>
    </location>
</feature>
<dbReference type="InterPro" id="IPR036259">
    <property type="entry name" value="MFS_trans_sf"/>
</dbReference>
<feature type="region of interest" description="Disordered" evidence="7">
    <location>
        <begin position="267"/>
        <end position="294"/>
    </location>
</feature>
<reference evidence="9 10" key="1">
    <citation type="journal article" date="2024" name="J. Plant Pathol.">
        <title>Sequence and assembly of the genome of Seiridium unicorne, isolate CBS 538.82, causal agent of cypress canker disease.</title>
        <authorList>
            <person name="Scali E."/>
            <person name="Rocca G.D."/>
            <person name="Danti R."/>
            <person name="Garbelotto M."/>
            <person name="Barberini S."/>
            <person name="Baroncelli R."/>
            <person name="Emiliani G."/>
        </authorList>
    </citation>
    <scope>NUCLEOTIDE SEQUENCE [LARGE SCALE GENOMIC DNA]</scope>
    <source>
        <strain evidence="9 10">BM-138-508</strain>
    </source>
</reference>
<dbReference type="PANTHER" id="PTHR23502:SF186">
    <property type="entry name" value="MAJOR FACILITATOR SUPERFAMILY (MFS) PROFILE DOMAIN-CONTAINING PROTEIN"/>
    <property type="match status" value="1"/>
</dbReference>
<evidence type="ECO:0008006" key="11">
    <source>
        <dbReference type="Google" id="ProtNLM"/>
    </source>
</evidence>
<feature type="region of interest" description="Disordered" evidence="7">
    <location>
        <begin position="611"/>
        <end position="668"/>
    </location>
</feature>
<keyword evidence="6 8" id="KW-0472">Membrane</keyword>